<organism evidence="2 3">
    <name type="scientific">Hibiscus sabdariffa</name>
    <name type="common">roselle</name>
    <dbReference type="NCBI Taxonomy" id="183260"/>
    <lineage>
        <taxon>Eukaryota</taxon>
        <taxon>Viridiplantae</taxon>
        <taxon>Streptophyta</taxon>
        <taxon>Embryophyta</taxon>
        <taxon>Tracheophyta</taxon>
        <taxon>Spermatophyta</taxon>
        <taxon>Magnoliopsida</taxon>
        <taxon>eudicotyledons</taxon>
        <taxon>Gunneridae</taxon>
        <taxon>Pentapetalae</taxon>
        <taxon>rosids</taxon>
        <taxon>malvids</taxon>
        <taxon>Malvales</taxon>
        <taxon>Malvaceae</taxon>
        <taxon>Malvoideae</taxon>
        <taxon>Hibiscus</taxon>
    </lineage>
</organism>
<dbReference type="EMBL" id="JBBPBM010000004">
    <property type="protein sequence ID" value="KAK8589483.1"/>
    <property type="molecule type" value="Genomic_DNA"/>
</dbReference>
<reference evidence="2 3" key="1">
    <citation type="journal article" date="2024" name="G3 (Bethesda)">
        <title>Genome assembly of Hibiscus sabdariffa L. provides insights into metabolisms of medicinal natural products.</title>
        <authorList>
            <person name="Kim T."/>
        </authorList>
    </citation>
    <scope>NUCLEOTIDE SEQUENCE [LARGE SCALE GENOMIC DNA]</scope>
    <source>
        <strain evidence="2">TK-2024</strain>
        <tissue evidence="2">Old leaves</tissue>
    </source>
</reference>
<protein>
    <submittedName>
        <fullName evidence="2">Uncharacterized protein</fullName>
    </submittedName>
</protein>
<accession>A0ABR2FZU7</accession>
<name>A0ABR2FZU7_9ROSI</name>
<proteinExistence type="predicted"/>
<evidence type="ECO:0000313" key="3">
    <source>
        <dbReference type="Proteomes" id="UP001472677"/>
    </source>
</evidence>
<comment type="caution">
    <text evidence="2">The sequence shown here is derived from an EMBL/GenBank/DDBJ whole genome shotgun (WGS) entry which is preliminary data.</text>
</comment>
<feature type="compositionally biased region" description="Basic residues" evidence="1">
    <location>
        <begin position="61"/>
        <end position="74"/>
    </location>
</feature>
<keyword evidence="3" id="KW-1185">Reference proteome</keyword>
<gene>
    <name evidence="2" type="ORF">V6N12_023878</name>
</gene>
<sequence length="147" mass="15357">MEDSAGMRNDVVTVQAGDVGVDLVQPVNADPSEVAISIDGVGESVGKLVDASEFPLLQDSKKKKPRGRPAKGYKKGGFGSSANKFASLAGSEEVIEGMVRKPRVAAQGVAALLQDIKAKKKDQVDKLKAVKVDAPRMVCGSPLIPSL</sequence>
<feature type="region of interest" description="Disordered" evidence="1">
    <location>
        <begin position="57"/>
        <end position="83"/>
    </location>
</feature>
<dbReference type="Proteomes" id="UP001472677">
    <property type="component" value="Unassembled WGS sequence"/>
</dbReference>
<evidence type="ECO:0000313" key="2">
    <source>
        <dbReference type="EMBL" id="KAK8589483.1"/>
    </source>
</evidence>
<evidence type="ECO:0000256" key="1">
    <source>
        <dbReference type="SAM" id="MobiDB-lite"/>
    </source>
</evidence>